<dbReference type="EMBL" id="SMGR01000003">
    <property type="protein sequence ID" value="TCL00386.1"/>
    <property type="molecule type" value="Genomic_DNA"/>
</dbReference>
<accession>A0A4R1NAG9</accession>
<dbReference type="AlphaFoldDB" id="A0A4R1NAG9"/>
<dbReference type="InterPro" id="IPR029063">
    <property type="entry name" value="SAM-dependent_MTases_sf"/>
</dbReference>
<reference evidence="1 2" key="1">
    <citation type="submission" date="2019-03" db="EMBL/GenBank/DDBJ databases">
        <title>Genomic Encyclopedia of Archaeal and Bacterial Type Strains, Phase II (KMG-II): from individual species to whole genera.</title>
        <authorList>
            <person name="Goeker M."/>
        </authorList>
    </citation>
    <scope>NUCLEOTIDE SEQUENCE [LARGE SCALE GENOMIC DNA]</scope>
    <source>
        <strain evidence="1 2">DSM 26433</strain>
    </source>
</reference>
<dbReference type="Proteomes" id="UP000295673">
    <property type="component" value="Unassembled WGS sequence"/>
</dbReference>
<dbReference type="OrthoDB" id="5525831at2"/>
<evidence type="ECO:0000313" key="1">
    <source>
        <dbReference type="EMBL" id="TCL00386.1"/>
    </source>
</evidence>
<protein>
    <submittedName>
        <fullName evidence="1">Uncharacterized protein DUF938</fullName>
    </submittedName>
</protein>
<dbReference type="Pfam" id="PF06080">
    <property type="entry name" value="DUF938"/>
    <property type="match status" value="1"/>
</dbReference>
<dbReference type="PANTHER" id="PTHR20974">
    <property type="entry name" value="UPF0585 PROTEIN CG18661"/>
    <property type="match status" value="1"/>
</dbReference>
<dbReference type="PANTHER" id="PTHR20974:SF0">
    <property type="entry name" value="UPF0585 PROTEIN CG18661"/>
    <property type="match status" value="1"/>
</dbReference>
<sequence length="219" mass="23415">MPRRLNLPDSASVATPEEDGKLFAPSAARNVDAITALLSEIAPAQGNALEIASGTGQHVVHFAKTLPDIDWQPTEVDPSRRASISAYLAEANLPNVSAPIELDATASDWGIKHAGQDLITLCNLLHLVSETEAKTLVAEAASALAPGGLLMIYGPFKRGDTLTSDGDLSFDESLRAQDPEIGYKSDETVQRWGETAGLTRLPPREMPANNLALLWRKPV</sequence>
<proteinExistence type="predicted"/>
<dbReference type="InterPro" id="IPR010342">
    <property type="entry name" value="DUF938"/>
</dbReference>
<dbReference type="SUPFAM" id="SSF53335">
    <property type="entry name" value="S-adenosyl-L-methionine-dependent methyltransferases"/>
    <property type="match status" value="1"/>
</dbReference>
<dbReference type="RefSeq" id="WP_132861171.1">
    <property type="nucleotide sequence ID" value="NZ_SMGR01000003.1"/>
</dbReference>
<comment type="caution">
    <text evidence="1">The sequence shown here is derived from an EMBL/GenBank/DDBJ whole genome shotgun (WGS) entry which is preliminary data.</text>
</comment>
<evidence type="ECO:0000313" key="2">
    <source>
        <dbReference type="Proteomes" id="UP000295673"/>
    </source>
</evidence>
<dbReference type="Gene3D" id="3.40.50.150">
    <property type="entry name" value="Vaccinia Virus protein VP39"/>
    <property type="match status" value="1"/>
</dbReference>
<gene>
    <name evidence="1" type="ORF">BXY66_3027</name>
</gene>
<keyword evidence="2" id="KW-1185">Reference proteome</keyword>
<organism evidence="1 2">
    <name type="scientific">Shimia isoporae</name>
    <dbReference type="NCBI Taxonomy" id="647720"/>
    <lineage>
        <taxon>Bacteria</taxon>
        <taxon>Pseudomonadati</taxon>
        <taxon>Pseudomonadota</taxon>
        <taxon>Alphaproteobacteria</taxon>
        <taxon>Rhodobacterales</taxon>
        <taxon>Roseobacteraceae</taxon>
    </lineage>
</organism>
<name>A0A4R1NAG9_9RHOB</name>